<name>I7LDX3_9LACO</name>
<dbReference type="AlphaFoldDB" id="I7LDX3"/>
<feature type="region of interest" description="Disordered" evidence="1">
    <location>
        <begin position="1"/>
        <end position="37"/>
    </location>
</feature>
<reference evidence="2 3" key="1">
    <citation type="submission" date="2012-06" db="EMBL/GenBank/DDBJ databases">
        <title>Draft Genome Sequence of Lactobacillus pasteurii CRBIP 24.76T.</title>
        <authorList>
            <person name="Cousin S."/>
            <person name="Bouchier C."/>
            <person name="Loux V."/>
            <person name="Ma L."/>
            <person name="Creno S."/>
            <person name="Bizet C."/>
            <person name="Clermont D."/>
        </authorList>
    </citation>
    <scope>NUCLEOTIDE SEQUENCE [LARGE SCALE GENOMIC DNA]</scope>
    <source>
        <strain evidence="3">CRBIP 24.76T</strain>
    </source>
</reference>
<evidence type="ECO:0000256" key="1">
    <source>
        <dbReference type="SAM" id="MobiDB-lite"/>
    </source>
</evidence>
<proteinExistence type="predicted"/>
<protein>
    <submittedName>
        <fullName evidence="2">Uncharacterized protein</fullName>
    </submittedName>
</protein>
<evidence type="ECO:0000313" key="3">
    <source>
        <dbReference type="Proteomes" id="UP000009311"/>
    </source>
</evidence>
<gene>
    <name evidence="2" type="ORF">BN53_04195</name>
</gene>
<keyword evidence="3" id="KW-1185">Reference proteome</keyword>
<dbReference type="EMBL" id="CAKD01000021">
    <property type="protein sequence ID" value="CCI85288.1"/>
    <property type="molecule type" value="Genomic_DNA"/>
</dbReference>
<sequence>MKLVKASSSPVVKPEVTSPKSEQSEVSPSSGSDGEHQ</sequence>
<feature type="compositionally biased region" description="Polar residues" evidence="1">
    <location>
        <begin position="1"/>
        <end position="10"/>
    </location>
</feature>
<organism evidence="2 3">
    <name type="scientific">Lactobacillus pasteurii DSM 23907 = CRBIP 24.76</name>
    <dbReference type="NCBI Taxonomy" id="1423790"/>
    <lineage>
        <taxon>Bacteria</taxon>
        <taxon>Bacillati</taxon>
        <taxon>Bacillota</taxon>
        <taxon>Bacilli</taxon>
        <taxon>Lactobacillales</taxon>
        <taxon>Lactobacillaceae</taxon>
        <taxon>Lactobacillus</taxon>
    </lineage>
</organism>
<dbReference type="Proteomes" id="UP000009311">
    <property type="component" value="Unassembled WGS sequence"/>
</dbReference>
<evidence type="ECO:0000313" key="2">
    <source>
        <dbReference type="EMBL" id="CCI85288.1"/>
    </source>
</evidence>
<accession>I7LDX3</accession>
<feature type="compositionally biased region" description="Low complexity" evidence="1">
    <location>
        <begin position="18"/>
        <end position="37"/>
    </location>
</feature>
<comment type="caution">
    <text evidence="2">The sequence shown here is derived from an EMBL/GenBank/DDBJ whole genome shotgun (WGS) entry which is preliminary data.</text>
</comment>